<protein>
    <submittedName>
        <fullName evidence="1">Uncharacterized protein</fullName>
    </submittedName>
</protein>
<name>A0A0F9DLF2_9ZZZZ</name>
<comment type="caution">
    <text evidence="1">The sequence shown here is derived from an EMBL/GenBank/DDBJ whole genome shotgun (WGS) entry which is preliminary data.</text>
</comment>
<dbReference type="AlphaFoldDB" id="A0A0F9DLF2"/>
<evidence type="ECO:0000313" key="1">
    <source>
        <dbReference type="EMBL" id="KKL62514.1"/>
    </source>
</evidence>
<dbReference type="EMBL" id="LAZR01028465">
    <property type="protein sequence ID" value="KKL62514.1"/>
    <property type="molecule type" value="Genomic_DNA"/>
</dbReference>
<accession>A0A0F9DLF2</accession>
<organism evidence="1">
    <name type="scientific">marine sediment metagenome</name>
    <dbReference type="NCBI Taxonomy" id="412755"/>
    <lineage>
        <taxon>unclassified sequences</taxon>
        <taxon>metagenomes</taxon>
        <taxon>ecological metagenomes</taxon>
    </lineage>
</organism>
<reference evidence="1" key="1">
    <citation type="journal article" date="2015" name="Nature">
        <title>Complex archaea that bridge the gap between prokaryotes and eukaryotes.</title>
        <authorList>
            <person name="Spang A."/>
            <person name="Saw J.H."/>
            <person name="Jorgensen S.L."/>
            <person name="Zaremba-Niedzwiedzka K."/>
            <person name="Martijn J."/>
            <person name="Lind A.E."/>
            <person name="van Eijk R."/>
            <person name="Schleper C."/>
            <person name="Guy L."/>
            <person name="Ettema T.J."/>
        </authorList>
    </citation>
    <scope>NUCLEOTIDE SEQUENCE</scope>
</reference>
<sequence length="46" mass="5513">MMLEEENKFVMIPIKKKTKKKLCKLLVRDNFASFNELLKDLIDKNN</sequence>
<gene>
    <name evidence="1" type="ORF">LCGC14_2184400</name>
</gene>
<proteinExistence type="predicted"/>